<dbReference type="InterPro" id="IPR001356">
    <property type="entry name" value="HD"/>
</dbReference>
<dbReference type="PANTHER" id="PTHR24338:SF0">
    <property type="entry name" value="MUSCLE SEGMENTATION HOMEOBOX"/>
    <property type="match status" value="1"/>
</dbReference>
<feature type="compositionally biased region" description="Low complexity" evidence="9">
    <location>
        <begin position="18"/>
        <end position="31"/>
    </location>
</feature>
<dbReference type="SMART" id="SM00389">
    <property type="entry name" value="HOX"/>
    <property type="match status" value="1"/>
</dbReference>
<reference evidence="12" key="1">
    <citation type="journal article" date="2002" name="Science">
        <title>The draft genome of Ciona intestinalis: insights into chordate and vertebrate origins.</title>
        <authorList>
            <person name="Dehal P."/>
            <person name="Satou Y."/>
            <person name="Campbell R.K."/>
            <person name="Chapman J."/>
            <person name="Degnan B."/>
            <person name="De Tomaso A."/>
            <person name="Davidson B."/>
            <person name="Di Gregorio A."/>
            <person name="Gelpke M."/>
            <person name="Goodstein D.M."/>
            <person name="Harafuji N."/>
            <person name="Hastings K.E."/>
            <person name="Ho I."/>
            <person name="Hotta K."/>
            <person name="Huang W."/>
            <person name="Kawashima T."/>
            <person name="Lemaire P."/>
            <person name="Martinez D."/>
            <person name="Meinertzhagen I.A."/>
            <person name="Necula S."/>
            <person name="Nonaka M."/>
            <person name="Putnam N."/>
            <person name="Rash S."/>
            <person name="Saiga H."/>
            <person name="Satake M."/>
            <person name="Terry A."/>
            <person name="Yamada L."/>
            <person name="Wang H.G."/>
            <person name="Awazu S."/>
            <person name="Azumi K."/>
            <person name="Boore J."/>
            <person name="Branno M."/>
            <person name="Chin-Bow S."/>
            <person name="DeSantis R."/>
            <person name="Doyle S."/>
            <person name="Francino P."/>
            <person name="Keys D.N."/>
            <person name="Haga S."/>
            <person name="Hayashi H."/>
            <person name="Hino K."/>
            <person name="Imai K.S."/>
            <person name="Inaba K."/>
            <person name="Kano S."/>
            <person name="Kobayashi K."/>
            <person name="Kobayashi M."/>
            <person name="Lee B.I."/>
            <person name="Makabe K.W."/>
            <person name="Manohar C."/>
            <person name="Matassi G."/>
            <person name="Medina M."/>
            <person name="Mochizuki Y."/>
            <person name="Mount S."/>
            <person name="Morishita T."/>
            <person name="Miura S."/>
            <person name="Nakayama A."/>
            <person name="Nishizaka S."/>
            <person name="Nomoto H."/>
            <person name="Ohta F."/>
            <person name="Oishi K."/>
            <person name="Rigoutsos I."/>
            <person name="Sano M."/>
            <person name="Sasaki A."/>
            <person name="Sasakura Y."/>
            <person name="Shoguchi E."/>
            <person name="Shin-i T."/>
            <person name="Spagnuolo A."/>
            <person name="Stainier D."/>
            <person name="Suzuki M.M."/>
            <person name="Tassy O."/>
            <person name="Takatori N."/>
            <person name="Tokuoka M."/>
            <person name="Yagi K."/>
            <person name="Yoshizaki F."/>
            <person name="Wada S."/>
            <person name="Zhang C."/>
            <person name="Hyatt P.D."/>
            <person name="Larimer F."/>
            <person name="Detter C."/>
            <person name="Doggett N."/>
            <person name="Glavina T."/>
            <person name="Hawkins T."/>
            <person name="Richardson P."/>
            <person name="Lucas S."/>
            <person name="Kohara Y."/>
            <person name="Levine M."/>
            <person name="Satoh N."/>
            <person name="Rokhsar D.S."/>
        </authorList>
    </citation>
    <scope>NUCLEOTIDE SEQUENCE [LARGE SCALE GENOMIC DNA]</scope>
</reference>
<dbReference type="InParanoid" id="F6S3B3"/>
<evidence type="ECO:0000313" key="12">
    <source>
        <dbReference type="Proteomes" id="UP000008144"/>
    </source>
</evidence>
<dbReference type="PROSITE" id="PS50071">
    <property type="entry name" value="HOMEOBOX_2"/>
    <property type="match status" value="1"/>
</dbReference>
<dbReference type="EMBL" id="EAAA01001525">
    <property type="status" value="NOT_ANNOTATED_CDS"/>
    <property type="molecule type" value="Genomic_DNA"/>
</dbReference>
<dbReference type="HOGENOM" id="CLU_878614_0_0_1"/>
<dbReference type="GO" id="GO:0006357">
    <property type="term" value="P:regulation of transcription by RNA polymerase II"/>
    <property type="evidence" value="ECO:0000318"/>
    <property type="project" value="GO_Central"/>
</dbReference>
<keyword evidence="12" id="KW-1185">Reference proteome</keyword>
<dbReference type="KEGG" id="cin:445677"/>
<evidence type="ECO:0000256" key="7">
    <source>
        <dbReference type="PROSITE-ProRule" id="PRU00108"/>
    </source>
</evidence>
<dbReference type="CDD" id="cd00086">
    <property type="entry name" value="homeodomain"/>
    <property type="match status" value="1"/>
</dbReference>
<evidence type="ECO:0000256" key="2">
    <source>
        <dbReference type="ARBA" id="ARBA00022473"/>
    </source>
</evidence>
<dbReference type="PANTHER" id="PTHR24338">
    <property type="entry name" value="HOMEOBOX PROTEIN MSX"/>
    <property type="match status" value="1"/>
</dbReference>
<dbReference type="PRINTS" id="PR00024">
    <property type="entry name" value="HOMEOBOX"/>
</dbReference>
<dbReference type="GO" id="GO:0048598">
    <property type="term" value="P:embryonic morphogenesis"/>
    <property type="evidence" value="ECO:0000318"/>
    <property type="project" value="GO_Central"/>
</dbReference>
<feature type="compositionally biased region" description="Polar residues" evidence="9">
    <location>
        <begin position="45"/>
        <end position="54"/>
    </location>
</feature>
<keyword evidence="3 7" id="KW-0238">DNA-binding</keyword>
<dbReference type="Pfam" id="PF00046">
    <property type="entry name" value="Homeodomain"/>
    <property type="match status" value="1"/>
</dbReference>
<dbReference type="SUPFAM" id="SSF46689">
    <property type="entry name" value="Homeodomain-like"/>
    <property type="match status" value="1"/>
</dbReference>
<dbReference type="CTD" id="445677"/>
<feature type="domain" description="Homeobox" evidence="10">
    <location>
        <begin position="179"/>
        <end position="239"/>
    </location>
</feature>
<feature type="compositionally biased region" description="Polar residues" evidence="9">
    <location>
        <begin position="150"/>
        <end position="165"/>
    </location>
</feature>
<keyword evidence="2" id="KW-0217">Developmental protein</keyword>
<evidence type="ECO:0000313" key="11">
    <source>
        <dbReference type="Ensembl" id="ENSCINP00000018527.3"/>
    </source>
</evidence>
<gene>
    <name evidence="11" type="primary">msxb</name>
</gene>
<proteinExistence type="inferred from homology"/>
<dbReference type="GO" id="GO:0005634">
    <property type="term" value="C:nucleus"/>
    <property type="evidence" value="ECO:0000318"/>
    <property type="project" value="GO_Central"/>
</dbReference>
<dbReference type="OMA" id="ATISYYP"/>
<dbReference type="InterPro" id="IPR020479">
    <property type="entry name" value="HD_metazoa"/>
</dbReference>
<dbReference type="Proteomes" id="UP000008144">
    <property type="component" value="Chromosome 2"/>
</dbReference>
<dbReference type="Ensembl" id="ENSCINT00000018527.3">
    <property type="protein sequence ID" value="ENSCINP00000018527.3"/>
    <property type="gene ID" value="ENSCING00000009129.3"/>
</dbReference>
<feature type="region of interest" description="Disordered" evidence="9">
    <location>
        <begin position="115"/>
        <end position="165"/>
    </location>
</feature>
<name>F6S3B3_CIOIN</name>
<dbReference type="InterPro" id="IPR017970">
    <property type="entry name" value="Homeobox_CS"/>
</dbReference>
<evidence type="ECO:0000256" key="9">
    <source>
        <dbReference type="SAM" id="MobiDB-lite"/>
    </source>
</evidence>
<dbReference type="GeneID" id="445677"/>
<evidence type="ECO:0000256" key="8">
    <source>
        <dbReference type="RuleBase" id="RU000682"/>
    </source>
</evidence>
<sequence length="327" mass="36723">MTVNESDRIQSSVLSECVSEPEVTSSTVTSPKPKEESINHDKDSSFNNSETQENPPKKIKKEKLNFSIEFLLSKPERKTRTPPIQSTDASLQHKPYFSGYFTSYNPTFDPFSMWGKSHSPPKPQLDYPAITSKESSPTRSDVTETDDCSYESTSPKSNDVIPTSPNAFRISKCSLRKHKPNRKPRTPFSTEQLLSLERRFQDKQYLSIAERAEFSASLALSETQVKIWFQNRRAKAKRLHEAEFEKVKLAAAAAAYTDLLQPPTKPHALYPGYGVRGIPTDPAMRLGHTGPLARGVTASPSLNAFSNFAQSRCHRPATISYYPTESR</sequence>
<dbReference type="AlphaFoldDB" id="F6S3B3"/>
<dbReference type="PROSITE" id="PS00027">
    <property type="entry name" value="HOMEOBOX_1"/>
    <property type="match status" value="1"/>
</dbReference>
<dbReference type="SMR" id="F6S3B3"/>
<dbReference type="GO" id="GO:0000981">
    <property type="term" value="F:DNA-binding transcription factor activity, RNA polymerase II-specific"/>
    <property type="evidence" value="ECO:0000318"/>
    <property type="project" value="GO_Central"/>
</dbReference>
<feature type="DNA-binding region" description="Homeobox" evidence="7">
    <location>
        <begin position="181"/>
        <end position="240"/>
    </location>
</feature>
<reference evidence="11" key="2">
    <citation type="journal article" date="2008" name="Genome Biol.">
        <title>Improved genome assembly and evidence-based global gene model set for the chordate Ciona intestinalis: new insight into intron and operon populations.</title>
        <authorList>
            <person name="Satou Y."/>
            <person name="Mineta K."/>
            <person name="Ogasawara M."/>
            <person name="Sasakura Y."/>
            <person name="Shoguchi E."/>
            <person name="Ueno K."/>
            <person name="Yamada L."/>
            <person name="Matsumoto J."/>
            <person name="Wasserscheid J."/>
            <person name="Dewar K."/>
            <person name="Wiley G.B."/>
            <person name="Macmil S.L."/>
            <person name="Roe B.A."/>
            <person name="Zeller R.W."/>
            <person name="Hastings K.E."/>
            <person name="Lemaire P."/>
            <person name="Lindquist E."/>
            <person name="Endo T."/>
            <person name="Hotta K."/>
            <person name="Inaba K."/>
        </authorList>
    </citation>
    <scope>NUCLEOTIDE SEQUENCE [LARGE SCALE GENOMIC DNA]</scope>
    <source>
        <strain evidence="11">wild type</strain>
    </source>
</reference>
<dbReference type="GO" id="GO:0000977">
    <property type="term" value="F:RNA polymerase II transcription regulatory region sequence-specific DNA binding"/>
    <property type="evidence" value="ECO:0000318"/>
    <property type="project" value="GO_Central"/>
</dbReference>
<keyword evidence="5 7" id="KW-0539">Nucleus</keyword>
<dbReference type="GeneTree" id="ENSGT00940000169520"/>
<evidence type="ECO:0000256" key="1">
    <source>
        <dbReference type="ARBA" id="ARBA00004123"/>
    </source>
</evidence>
<feature type="region of interest" description="Disordered" evidence="9">
    <location>
        <begin position="1"/>
        <end position="62"/>
    </location>
</feature>
<evidence type="ECO:0000256" key="3">
    <source>
        <dbReference type="ARBA" id="ARBA00023125"/>
    </source>
</evidence>
<dbReference type="RefSeq" id="NP_001027668.2">
    <property type="nucleotide sequence ID" value="NM_001032496.2"/>
</dbReference>
<dbReference type="InterPro" id="IPR050674">
    <property type="entry name" value="Msh_Homeobox_Regulators"/>
</dbReference>
<comment type="subcellular location">
    <subcellularLocation>
        <location evidence="1 7 8">Nucleus</location>
    </subcellularLocation>
</comment>
<accession>F6S3B3</accession>
<feature type="compositionally biased region" description="Basic and acidic residues" evidence="9">
    <location>
        <begin position="32"/>
        <end position="44"/>
    </location>
</feature>
<protein>
    <submittedName>
        <fullName evidence="11">Msxb homeoprotein</fullName>
    </submittedName>
</protein>
<evidence type="ECO:0000259" key="10">
    <source>
        <dbReference type="PROSITE" id="PS50071"/>
    </source>
</evidence>
<evidence type="ECO:0000256" key="5">
    <source>
        <dbReference type="ARBA" id="ARBA00023242"/>
    </source>
</evidence>
<comment type="similarity">
    <text evidence="6">Belongs to the Msh homeobox family.</text>
</comment>
<reference evidence="11" key="4">
    <citation type="submission" date="2025-09" db="UniProtKB">
        <authorList>
            <consortium name="Ensembl"/>
        </authorList>
    </citation>
    <scope>IDENTIFICATION</scope>
</reference>
<organism evidence="11 12">
    <name type="scientific">Ciona intestinalis</name>
    <name type="common">Transparent sea squirt</name>
    <name type="synonym">Ascidia intestinalis</name>
    <dbReference type="NCBI Taxonomy" id="7719"/>
    <lineage>
        <taxon>Eukaryota</taxon>
        <taxon>Metazoa</taxon>
        <taxon>Chordata</taxon>
        <taxon>Tunicata</taxon>
        <taxon>Ascidiacea</taxon>
        <taxon>Phlebobranchia</taxon>
        <taxon>Cionidae</taxon>
        <taxon>Ciona</taxon>
    </lineage>
</organism>
<evidence type="ECO:0000256" key="6">
    <source>
        <dbReference type="ARBA" id="ARBA00038425"/>
    </source>
</evidence>
<dbReference type="InterPro" id="IPR009057">
    <property type="entry name" value="Homeodomain-like_sf"/>
</dbReference>
<reference evidence="11" key="3">
    <citation type="submission" date="2025-08" db="UniProtKB">
        <authorList>
            <consortium name="Ensembl"/>
        </authorList>
    </citation>
    <scope>IDENTIFICATION</scope>
</reference>
<dbReference type="STRING" id="7719.ENSCINP00000018527"/>
<dbReference type="Gene3D" id="1.10.10.60">
    <property type="entry name" value="Homeodomain-like"/>
    <property type="match status" value="1"/>
</dbReference>
<keyword evidence="4 7" id="KW-0371">Homeobox</keyword>
<evidence type="ECO:0000256" key="4">
    <source>
        <dbReference type="ARBA" id="ARBA00023155"/>
    </source>
</evidence>